<keyword evidence="2" id="KW-1185">Reference proteome</keyword>
<sequence>MNLSDVENGPSMMSCDVSCDLEEGYTARDVVAAEEAWQKYLNRNDSVIVETFQGQFKSTLTITPCD</sequence>
<reference evidence="1" key="1">
    <citation type="journal article" date="2019" name="bioRxiv">
        <title>The Genome of the Zebra Mussel, Dreissena polymorpha: A Resource for Invasive Species Research.</title>
        <authorList>
            <person name="McCartney M.A."/>
            <person name="Auch B."/>
            <person name="Kono T."/>
            <person name="Mallez S."/>
            <person name="Zhang Y."/>
            <person name="Obille A."/>
            <person name="Becker A."/>
            <person name="Abrahante J.E."/>
            <person name="Garbe J."/>
            <person name="Badalamenti J.P."/>
            <person name="Herman A."/>
            <person name="Mangelson H."/>
            <person name="Liachko I."/>
            <person name="Sullivan S."/>
            <person name="Sone E.D."/>
            <person name="Koren S."/>
            <person name="Silverstein K.A.T."/>
            <person name="Beckman K.B."/>
            <person name="Gohl D.M."/>
        </authorList>
    </citation>
    <scope>NUCLEOTIDE SEQUENCE</scope>
    <source>
        <strain evidence="1">Duluth1</strain>
        <tissue evidence="1">Whole animal</tissue>
    </source>
</reference>
<organism evidence="1 2">
    <name type="scientific">Dreissena polymorpha</name>
    <name type="common">Zebra mussel</name>
    <name type="synonym">Mytilus polymorpha</name>
    <dbReference type="NCBI Taxonomy" id="45954"/>
    <lineage>
        <taxon>Eukaryota</taxon>
        <taxon>Metazoa</taxon>
        <taxon>Spiralia</taxon>
        <taxon>Lophotrochozoa</taxon>
        <taxon>Mollusca</taxon>
        <taxon>Bivalvia</taxon>
        <taxon>Autobranchia</taxon>
        <taxon>Heteroconchia</taxon>
        <taxon>Euheterodonta</taxon>
        <taxon>Imparidentia</taxon>
        <taxon>Neoheterodontei</taxon>
        <taxon>Myida</taxon>
        <taxon>Dreissenoidea</taxon>
        <taxon>Dreissenidae</taxon>
        <taxon>Dreissena</taxon>
    </lineage>
</organism>
<evidence type="ECO:0000313" key="1">
    <source>
        <dbReference type="EMBL" id="KAH3812196.1"/>
    </source>
</evidence>
<reference evidence="1" key="2">
    <citation type="submission" date="2020-11" db="EMBL/GenBank/DDBJ databases">
        <authorList>
            <person name="McCartney M.A."/>
            <person name="Auch B."/>
            <person name="Kono T."/>
            <person name="Mallez S."/>
            <person name="Becker A."/>
            <person name="Gohl D.M."/>
            <person name="Silverstein K.A.T."/>
            <person name="Koren S."/>
            <person name="Bechman K.B."/>
            <person name="Herman A."/>
            <person name="Abrahante J.E."/>
            <person name="Garbe J."/>
        </authorList>
    </citation>
    <scope>NUCLEOTIDE SEQUENCE</scope>
    <source>
        <strain evidence="1">Duluth1</strain>
        <tissue evidence="1">Whole animal</tissue>
    </source>
</reference>
<accession>A0A9D4JGU9</accession>
<dbReference type="AlphaFoldDB" id="A0A9D4JGU9"/>
<dbReference type="Proteomes" id="UP000828390">
    <property type="component" value="Unassembled WGS sequence"/>
</dbReference>
<protein>
    <submittedName>
        <fullName evidence="1">Uncharacterized protein</fullName>
    </submittedName>
</protein>
<proteinExistence type="predicted"/>
<evidence type="ECO:0000313" key="2">
    <source>
        <dbReference type="Proteomes" id="UP000828390"/>
    </source>
</evidence>
<comment type="caution">
    <text evidence="1">The sequence shown here is derived from an EMBL/GenBank/DDBJ whole genome shotgun (WGS) entry which is preliminary data.</text>
</comment>
<dbReference type="Gene3D" id="3.90.70.10">
    <property type="entry name" value="Cysteine proteinases"/>
    <property type="match status" value="1"/>
</dbReference>
<name>A0A9D4JGU9_DREPO</name>
<dbReference type="EMBL" id="JAIWYP010000006">
    <property type="protein sequence ID" value="KAH3812196.1"/>
    <property type="molecule type" value="Genomic_DNA"/>
</dbReference>
<gene>
    <name evidence="1" type="ORF">DPMN_140620</name>
</gene>